<dbReference type="GO" id="GO:0005524">
    <property type="term" value="F:ATP binding"/>
    <property type="evidence" value="ECO:0007669"/>
    <property type="project" value="UniProtKB-UniRule"/>
</dbReference>
<dbReference type="SUPFAM" id="SSF56112">
    <property type="entry name" value="Protein kinase-like (PK-like)"/>
    <property type="match status" value="1"/>
</dbReference>
<evidence type="ECO:0000256" key="14">
    <source>
        <dbReference type="ARBA" id="ARBA00022840"/>
    </source>
</evidence>
<keyword evidence="14" id="KW-0067">ATP-binding</keyword>
<dbReference type="GO" id="GO:0008270">
    <property type="term" value="F:zinc ion binding"/>
    <property type="evidence" value="ECO:0007669"/>
    <property type="project" value="UniProtKB-KW"/>
</dbReference>
<evidence type="ECO:0000256" key="3">
    <source>
        <dbReference type="ARBA" id="ARBA00005719"/>
    </source>
</evidence>
<dbReference type="FunFam" id="1.10.510.10:FF:000014">
    <property type="entry name" value="Non-specific serine/threonine protein kinase"/>
    <property type="match status" value="1"/>
</dbReference>
<keyword evidence="11" id="KW-0863">Zinc-finger</keyword>
<evidence type="ECO:0000256" key="1">
    <source>
        <dbReference type="ARBA" id="ARBA00001946"/>
    </source>
</evidence>
<dbReference type="SMART" id="SM00220">
    <property type="entry name" value="S_TKc"/>
    <property type="match status" value="1"/>
</dbReference>
<evidence type="ECO:0000256" key="9">
    <source>
        <dbReference type="ARBA" id="ARBA00022723"/>
    </source>
</evidence>
<dbReference type="Pfam" id="PF08826">
    <property type="entry name" value="DMPK_coil"/>
    <property type="match status" value="1"/>
</dbReference>
<evidence type="ECO:0000256" key="11">
    <source>
        <dbReference type="ARBA" id="ARBA00022771"/>
    </source>
</evidence>
<feature type="compositionally biased region" description="Polar residues" evidence="19">
    <location>
        <begin position="467"/>
        <end position="488"/>
    </location>
</feature>
<keyword evidence="8" id="KW-0808">Transferase</keyword>
<keyword evidence="21" id="KW-1185">Reference proteome</keyword>
<dbReference type="Gene3D" id="1.10.510.10">
    <property type="entry name" value="Transferase(Phosphotransferase) domain 1"/>
    <property type="match status" value="1"/>
</dbReference>
<evidence type="ECO:0000256" key="5">
    <source>
        <dbReference type="ARBA" id="ARBA00022490"/>
    </source>
</evidence>
<dbReference type="SUPFAM" id="SSF90257">
    <property type="entry name" value="Myosin rod fragments"/>
    <property type="match status" value="1"/>
</dbReference>
<dbReference type="InterPro" id="IPR002219">
    <property type="entry name" value="PKC_DAG/PE"/>
</dbReference>
<dbReference type="Pfam" id="PF00433">
    <property type="entry name" value="Pkinase_C"/>
    <property type="match status" value="1"/>
</dbReference>
<keyword evidence="12 20" id="KW-0418">Kinase</keyword>
<proteinExistence type="inferred from homology"/>
<dbReference type="SMART" id="SM00133">
    <property type="entry name" value="S_TK_X"/>
    <property type="match status" value="1"/>
</dbReference>
<accession>A0A7D9E1T1</accession>
<gene>
    <name evidence="20" type="ORF">PACLA_8A031041</name>
</gene>
<dbReference type="Gene3D" id="3.30.200.20">
    <property type="entry name" value="Phosphorylase Kinase, domain 1"/>
    <property type="match status" value="1"/>
</dbReference>
<dbReference type="InterPro" id="IPR031597">
    <property type="entry name" value="KELK"/>
</dbReference>
<dbReference type="PROSITE" id="PS00107">
    <property type="entry name" value="PROTEIN_KINASE_ATP"/>
    <property type="match status" value="1"/>
</dbReference>
<dbReference type="GO" id="GO:0016459">
    <property type="term" value="C:myosin complex"/>
    <property type="evidence" value="ECO:0007669"/>
    <property type="project" value="InterPro"/>
</dbReference>
<dbReference type="EMBL" id="CACRXK020003402">
    <property type="protein sequence ID" value="CAB3998634.1"/>
    <property type="molecule type" value="Genomic_DNA"/>
</dbReference>
<evidence type="ECO:0000256" key="6">
    <source>
        <dbReference type="ARBA" id="ARBA00022527"/>
    </source>
</evidence>
<dbReference type="FunFam" id="3.30.200.20:FF:001055">
    <property type="entry name" value="Serine/threonine-protein kinase MRCK beta"/>
    <property type="match status" value="1"/>
</dbReference>
<evidence type="ECO:0000256" key="4">
    <source>
        <dbReference type="ARBA" id="ARBA00012513"/>
    </source>
</evidence>
<feature type="coiled-coil region" evidence="18">
    <location>
        <begin position="885"/>
        <end position="950"/>
    </location>
</feature>
<protein>
    <recommendedName>
        <fullName evidence="4">non-specific serine/threonine protein kinase</fullName>
        <ecNumber evidence="4">2.7.11.1</ecNumber>
    </recommendedName>
</protein>
<comment type="subcellular location">
    <subcellularLocation>
        <location evidence="2">Cytoplasm</location>
    </subcellularLocation>
</comment>
<keyword evidence="9" id="KW-0479">Metal-binding</keyword>
<evidence type="ECO:0000256" key="18">
    <source>
        <dbReference type="SAM" id="Coils"/>
    </source>
</evidence>
<dbReference type="SMART" id="SM00109">
    <property type="entry name" value="C1"/>
    <property type="match status" value="1"/>
</dbReference>
<dbReference type="PROSITE" id="PS00108">
    <property type="entry name" value="PROTEIN_KINASE_ST"/>
    <property type="match status" value="1"/>
</dbReference>
<dbReference type="PROSITE" id="PS00479">
    <property type="entry name" value="ZF_DAG_PE_1"/>
    <property type="match status" value="1"/>
</dbReference>
<dbReference type="Proteomes" id="UP001152795">
    <property type="component" value="Unassembled WGS sequence"/>
</dbReference>
<dbReference type="GO" id="GO:0005737">
    <property type="term" value="C:cytoplasm"/>
    <property type="evidence" value="ECO:0007669"/>
    <property type="project" value="UniProtKB-SubCell"/>
</dbReference>
<evidence type="ECO:0000256" key="7">
    <source>
        <dbReference type="ARBA" id="ARBA00022553"/>
    </source>
</evidence>
<keyword evidence="13" id="KW-0862">Zinc</keyword>
<comment type="catalytic activity">
    <reaction evidence="17">
        <text>L-seryl-[protein] + ATP = O-phospho-L-seryl-[protein] + ADP + H(+)</text>
        <dbReference type="Rhea" id="RHEA:17989"/>
        <dbReference type="Rhea" id="RHEA-COMP:9863"/>
        <dbReference type="Rhea" id="RHEA-COMP:11604"/>
        <dbReference type="ChEBI" id="CHEBI:15378"/>
        <dbReference type="ChEBI" id="CHEBI:29999"/>
        <dbReference type="ChEBI" id="CHEBI:30616"/>
        <dbReference type="ChEBI" id="CHEBI:83421"/>
        <dbReference type="ChEBI" id="CHEBI:456216"/>
        <dbReference type="EC" id="2.7.11.1"/>
    </reaction>
</comment>
<dbReference type="InterPro" id="IPR000961">
    <property type="entry name" value="AGC-kinase_C"/>
</dbReference>
<dbReference type="OrthoDB" id="10047816at2759"/>
<dbReference type="InterPro" id="IPR017892">
    <property type="entry name" value="Pkinase_C"/>
</dbReference>
<feature type="region of interest" description="Disordered" evidence="19">
    <location>
        <begin position="587"/>
        <end position="609"/>
    </location>
</feature>
<feature type="region of interest" description="Disordered" evidence="19">
    <location>
        <begin position="467"/>
        <end position="492"/>
    </location>
</feature>
<dbReference type="InterPro" id="IPR046349">
    <property type="entry name" value="C1-like_sf"/>
</dbReference>
<dbReference type="Pfam" id="PF15796">
    <property type="entry name" value="KELK"/>
    <property type="match status" value="1"/>
</dbReference>
<keyword evidence="5" id="KW-0963">Cytoplasm</keyword>
<comment type="caution">
    <text evidence="20">The sequence shown here is derived from an EMBL/GenBank/DDBJ whole genome shotgun (WGS) entry which is preliminary data.</text>
</comment>
<dbReference type="GO" id="GO:0031032">
    <property type="term" value="P:actomyosin structure organization"/>
    <property type="evidence" value="ECO:0007669"/>
    <property type="project" value="TreeGrafter"/>
</dbReference>
<keyword evidence="15 18" id="KW-0175">Coiled coil</keyword>
<feature type="compositionally biased region" description="Basic and acidic residues" evidence="19">
    <location>
        <begin position="981"/>
        <end position="992"/>
    </location>
</feature>
<keyword evidence="7" id="KW-0597">Phosphoprotein</keyword>
<dbReference type="InterPro" id="IPR014930">
    <property type="entry name" value="Myotonic_dystrophy_kinase_coil"/>
</dbReference>
<name>A0A7D9E1T1_PARCT</name>
<comment type="cofactor">
    <cofactor evidence="1">
        <name>Mg(2+)</name>
        <dbReference type="ChEBI" id="CHEBI:18420"/>
    </cofactor>
</comment>
<dbReference type="PANTHER" id="PTHR22988">
    <property type="entry name" value="MYOTONIC DYSTROPHY S/T KINASE-RELATED"/>
    <property type="match status" value="1"/>
</dbReference>
<evidence type="ECO:0000256" key="16">
    <source>
        <dbReference type="ARBA" id="ARBA00047899"/>
    </source>
</evidence>
<dbReference type="GO" id="GO:0004674">
    <property type="term" value="F:protein serine/threonine kinase activity"/>
    <property type="evidence" value="ECO:0007669"/>
    <property type="project" value="UniProtKB-KW"/>
</dbReference>
<dbReference type="PROSITE" id="PS51285">
    <property type="entry name" value="AGC_KINASE_CTER"/>
    <property type="match status" value="1"/>
</dbReference>
<evidence type="ECO:0000256" key="15">
    <source>
        <dbReference type="ARBA" id="ARBA00023054"/>
    </source>
</evidence>
<keyword evidence="10" id="KW-0547">Nucleotide-binding</keyword>
<dbReference type="Pfam" id="PF00069">
    <property type="entry name" value="Pkinase"/>
    <property type="match status" value="1"/>
</dbReference>
<evidence type="ECO:0000256" key="8">
    <source>
        <dbReference type="ARBA" id="ARBA00022679"/>
    </source>
</evidence>
<comment type="catalytic activity">
    <reaction evidence="16">
        <text>L-threonyl-[protein] + ATP = O-phospho-L-threonyl-[protein] + ADP + H(+)</text>
        <dbReference type="Rhea" id="RHEA:46608"/>
        <dbReference type="Rhea" id="RHEA-COMP:11060"/>
        <dbReference type="Rhea" id="RHEA-COMP:11605"/>
        <dbReference type="ChEBI" id="CHEBI:15378"/>
        <dbReference type="ChEBI" id="CHEBI:30013"/>
        <dbReference type="ChEBI" id="CHEBI:30616"/>
        <dbReference type="ChEBI" id="CHEBI:61977"/>
        <dbReference type="ChEBI" id="CHEBI:456216"/>
        <dbReference type="EC" id="2.7.11.1"/>
    </reaction>
</comment>
<sequence>MVNSDMNPTERLKTLEKIFSQGIQDTALSTETLLDVFLVLYDECSSASLRRDKNIAEFVETVKPIAKRLKELRLSRDDFEMLSLIGKGAFGEVAVVKMRSTGQVYALKTLNKWEMLKRAETACYKEERDVLVYGDHQWITNLHYAFQDDSFLYFVMDYYSGGDLLTLLSKFEDHLPEEMAKFYLAEMILAINSLHEMEYVHRDVKPDNVLLDVTGHVRLADFGSCLKLCKDGTVQSAVAVGTPDYISPEILQAMEDGKGKYGKECDWWSLGICMYEMLFGETPFYAESLVETYGKIMNHKTFYDWPSHVEVSTDAKDLIQRLICRAAQRLGQHGIADFKDHPFFKGIDWENIAETDPPYMPEVSGATDTSNFDVDIEASKANTSTQPKSVSSFTGHHLPFVGFTFTKDSMLSDLALKNKKSQFSNGPQNSAKEVSSVSVEAYERRIKKLEREKSELTWKLQESTKVLQEQSIDTKSGSRSSESGNVNEELSALKRRNNEIEVKLKHKEKELEEILSDKKSAETSSEDMKWKLRAAEKDKKALKEEKEILEKDIAESKERNGALSKELKEAQNQRKLAMAEFSELNDKLAEMRSQKTKLTRSQREKEEELESALEKMENMKTDMRNVDKKKRELSSQIDELTAEVSKEKKLKARSEQYSKQLEEEIDILKIKQRTLGKLTGFDTTADQQQKEITKLKASLEKEKIDHEETLSQQKKEYMTEVKELREKLQDQENASKTLESQISVLTSKVNQAKKDSISEQQDVISDMQRRFERDRNLLEEDNKKLQVETDKLTERLNKAQVSQRRNDEELKDMREKNDQVAHWEAQIAEIIQWVSDEKEARGYLQALATKMTEELEALKPSTSAYGTLGKGDKDWQARRSHKMNKQELLALQATLKKELEAKQNLADELNRVKANGAVTEKKLSEIDAQNNTMREELRKLRAENEQLKVHGFQKDDDKFRDQFPFTLINKEIDNRVMSEAPEEHATLEERPSLEYASSPPGSPSATSTPGLAHPKPRAHKFAVKTFTSPTKCQQCTSLMVGLRRQGSVCEVCHFSCHVTCTDKAPAVCPIPAEQGKNYDPF</sequence>
<keyword evidence="6" id="KW-0723">Serine/threonine-protein kinase</keyword>
<feature type="region of interest" description="Disordered" evidence="19">
    <location>
        <begin position="981"/>
        <end position="1015"/>
    </location>
</feature>
<dbReference type="SUPFAM" id="SSF57889">
    <property type="entry name" value="Cysteine-rich domain"/>
    <property type="match status" value="1"/>
</dbReference>
<dbReference type="InterPro" id="IPR008271">
    <property type="entry name" value="Ser/Thr_kinase_AS"/>
</dbReference>
<dbReference type="PROSITE" id="PS50081">
    <property type="entry name" value="ZF_DAG_PE_2"/>
    <property type="match status" value="1"/>
</dbReference>
<dbReference type="Pfam" id="PF00130">
    <property type="entry name" value="C1_1"/>
    <property type="match status" value="1"/>
</dbReference>
<feature type="compositionally biased region" description="Low complexity" evidence="19">
    <location>
        <begin position="996"/>
        <end position="1010"/>
    </location>
</feature>
<dbReference type="InterPro" id="IPR017441">
    <property type="entry name" value="Protein_kinase_ATP_BS"/>
</dbReference>
<evidence type="ECO:0000256" key="10">
    <source>
        <dbReference type="ARBA" id="ARBA00022741"/>
    </source>
</evidence>
<dbReference type="FunFam" id="3.30.60.20:FF:000005">
    <property type="entry name" value="Non-specific serine/threonine protein kinase"/>
    <property type="match status" value="1"/>
</dbReference>
<evidence type="ECO:0000256" key="19">
    <source>
        <dbReference type="SAM" id="MobiDB-lite"/>
    </source>
</evidence>
<dbReference type="PANTHER" id="PTHR22988:SF66">
    <property type="entry name" value="SERINE_THREONINE-PROTEIN KINASE GENGHIS KHAN"/>
    <property type="match status" value="1"/>
</dbReference>
<dbReference type="InterPro" id="IPR000719">
    <property type="entry name" value="Prot_kinase_dom"/>
</dbReference>
<dbReference type="EC" id="2.7.11.1" evidence="4"/>
<dbReference type="InterPro" id="IPR011009">
    <property type="entry name" value="Kinase-like_dom_sf"/>
</dbReference>
<evidence type="ECO:0000313" key="20">
    <source>
        <dbReference type="EMBL" id="CAB3998634.1"/>
    </source>
</evidence>
<evidence type="ECO:0000256" key="12">
    <source>
        <dbReference type="ARBA" id="ARBA00022777"/>
    </source>
</evidence>
<comment type="similarity">
    <text evidence="3">Belongs to the protein kinase superfamily. AGC Ser/Thr protein kinase family. DMPK subfamily.</text>
</comment>
<dbReference type="AlphaFoldDB" id="A0A7D9E1T1"/>
<evidence type="ECO:0000256" key="13">
    <source>
        <dbReference type="ARBA" id="ARBA00022833"/>
    </source>
</evidence>
<organism evidence="20 21">
    <name type="scientific">Paramuricea clavata</name>
    <name type="common">Red gorgonian</name>
    <name type="synonym">Violescent sea-whip</name>
    <dbReference type="NCBI Taxonomy" id="317549"/>
    <lineage>
        <taxon>Eukaryota</taxon>
        <taxon>Metazoa</taxon>
        <taxon>Cnidaria</taxon>
        <taxon>Anthozoa</taxon>
        <taxon>Octocorallia</taxon>
        <taxon>Malacalcyonacea</taxon>
        <taxon>Plexauridae</taxon>
        <taxon>Paramuricea</taxon>
    </lineage>
</organism>
<evidence type="ECO:0000256" key="2">
    <source>
        <dbReference type="ARBA" id="ARBA00004496"/>
    </source>
</evidence>
<evidence type="ECO:0000256" key="17">
    <source>
        <dbReference type="ARBA" id="ARBA00048679"/>
    </source>
</evidence>
<reference evidence="20" key="1">
    <citation type="submission" date="2020-04" db="EMBL/GenBank/DDBJ databases">
        <authorList>
            <person name="Alioto T."/>
            <person name="Alioto T."/>
            <person name="Gomez Garrido J."/>
        </authorList>
    </citation>
    <scope>NUCLEOTIDE SEQUENCE</scope>
    <source>
        <strain evidence="20">A484AB</strain>
    </source>
</reference>
<dbReference type="PROSITE" id="PS50011">
    <property type="entry name" value="PROTEIN_KINASE_DOM"/>
    <property type="match status" value="1"/>
</dbReference>
<dbReference type="CDD" id="cd05597">
    <property type="entry name" value="STKc_DMPK_like"/>
    <property type="match status" value="1"/>
</dbReference>
<dbReference type="InterPro" id="IPR050839">
    <property type="entry name" value="Rho-assoc_Ser/Thr_Kinase"/>
</dbReference>
<dbReference type="Gene3D" id="3.30.60.20">
    <property type="match status" value="1"/>
</dbReference>
<dbReference type="Gene3D" id="1.20.5.340">
    <property type="match status" value="1"/>
</dbReference>
<evidence type="ECO:0000313" key="21">
    <source>
        <dbReference type="Proteomes" id="UP001152795"/>
    </source>
</evidence>